<dbReference type="EMBL" id="JAWDIQ010000001">
    <property type="protein sequence ID" value="MDY0408413.1"/>
    <property type="molecule type" value="Genomic_DNA"/>
</dbReference>
<reference evidence="2 3" key="1">
    <citation type="submission" date="2023-10" db="EMBL/GenBank/DDBJ databases">
        <title>Virgibacillus soli CC-YMP-6 genome.</title>
        <authorList>
            <person name="Miliotis G."/>
            <person name="Sengupta P."/>
            <person name="Hameed A."/>
            <person name="Chuvochina M."/>
            <person name="Mcdonagh F."/>
            <person name="Simpson A.C."/>
            <person name="Singh N.K."/>
            <person name="Rekha P.D."/>
            <person name="Raman K."/>
            <person name="Hugenholtz P."/>
            <person name="Venkateswaran K."/>
        </authorList>
    </citation>
    <scope>NUCLEOTIDE SEQUENCE [LARGE SCALE GENOMIC DNA]</scope>
    <source>
        <strain evidence="2 3">CC-YMP-6</strain>
    </source>
</reference>
<name>A0ABU5CSM2_9BACI</name>
<dbReference type="InterPro" id="IPR024563">
    <property type="entry name" value="YqhR"/>
</dbReference>
<keyword evidence="1" id="KW-0812">Transmembrane</keyword>
<keyword evidence="1" id="KW-1133">Transmembrane helix</keyword>
<dbReference type="Pfam" id="PF11085">
    <property type="entry name" value="YqhR"/>
    <property type="match status" value="1"/>
</dbReference>
<gene>
    <name evidence="2" type="ORF">RWD45_07380</name>
</gene>
<evidence type="ECO:0000313" key="2">
    <source>
        <dbReference type="EMBL" id="MDY0408413.1"/>
    </source>
</evidence>
<protein>
    <submittedName>
        <fullName evidence="2">YqhR family membrane protein</fullName>
    </submittedName>
</protein>
<keyword evidence="3" id="KW-1185">Reference proteome</keyword>
<comment type="caution">
    <text evidence="2">The sequence shown here is derived from an EMBL/GenBank/DDBJ whole genome shotgun (WGS) entry which is preliminary data.</text>
</comment>
<proteinExistence type="predicted"/>
<feature type="transmembrane region" description="Helical" evidence="1">
    <location>
        <begin position="95"/>
        <end position="120"/>
    </location>
</feature>
<feature type="transmembrane region" description="Helical" evidence="1">
    <location>
        <begin position="66"/>
        <end position="88"/>
    </location>
</feature>
<feature type="transmembrane region" description="Helical" evidence="1">
    <location>
        <begin position="21"/>
        <end position="42"/>
    </location>
</feature>
<organism evidence="2 3">
    <name type="scientific">Paracerasibacillus soli</name>
    <dbReference type="NCBI Taxonomy" id="480284"/>
    <lineage>
        <taxon>Bacteria</taxon>
        <taxon>Bacillati</taxon>
        <taxon>Bacillota</taxon>
        <taxon>Bacilli</taxon>
        <taxon>Bacillales</taxon>
        <taxon>Bacillaceae</taxon>
        <taxon>Paracerasibacillus</taxon>
    </lineage>
</organism>
<feature type="transmembrane region" description="Helical" evidence="1">
    <location>
        <begin position="132"/>
        <end position="152"/>
    </location>
</feature>
<dbReference type="Proteomes" id="UP001275315">
    <property type="component" value="Unassembled WGS sequence"/>
</dbReference>
<evidence type="ECO:0000256" key="1">
    <source>
        <dbReference type="SAM" id="Phobius"/>
    </source>
</evidence>
<keyword evidence="1" id="KW-0472">Membrane</keyword>
<dbReference type="RefSeq" id="WP_320379147.1">
    <property type="nucleotide sequence ID" value="NZ_JAWDIQ010000001.1"/>
</dbReference>
<sequence>MSKQLQVQEKNTSEGSLFLKSLSIGFVGGLFWSSIGVFLYYFNMSEVAPKSFLLRSWITESWTEHWLGHVISIILTGILSMVASTIYYGILRKTLALWTGIVYGLVLWGVIFFVLHPLFMNVPAIHQLDMNTIVSTLSLYVLYGLFIGYSISYHYSDVQSRKEVNN</sequence>
<evidence type="ECO:0000313" key="3">
    <source>
        <dbReference type="Proteomes" id="UP001275315"/>
    </source>
</evidence>
<accession>A0ABU5CSM2</accession>